<organism evidence="1 2">
    <name type="scientific">Octopus vulgaris</name>
    <name type="common">Common octopus</name>
    <dbReference type="NCBI Taxonomy" id="6645"/>
    <lineage>
        <taxon>Eukaryota</taxon>
        <taxon>Metazoa</taxon>
        <taxon>Spiralia</taxon>
        <taxon>Lophotrochozoa</taxon>
        <taxon>Mollusca</taxon>
        <taxon>Cephalopoda</taxon>
        <taxon>Coleoidea</taxon>
        <taxon>Octopodiformes</taxon>
        <taxon>Octopoda</taxon>
        <taxon>Incirrata</taxon>
        <taxon>Octopodidae</taxon>
        <taxon>Octopus</taxon>
    </lineage>
</organism>
<dbReference type="EMBL" id="OX597815">
    <property type="protein sequence ID" value="CAI9717658.1"/>
    <property type="molecule type" value="Genomic_DNA"/>
</dbReference>
<evidence type="ECO:0000313" key="1">
    <source>
        <dbReference type="EMBL" id="CAI9717658.1"/>
    </source>
</evidence>
<dbReference type="AlphaFoldDB" id="A0AA36ALF1"/>
<accession>A0AA36ALF1</accession>
<evidence type="ECO:0000313" key="2">
    <source>
        <dbReference type="Proteomes" id="UP001162480"/>
    </source>
</evidence>
<sequence>MLVLMLVMALVMIDVMEIVMDMEFRSSILLRLCQCPRYTQRIYLTASKIVILLHCLLVDTEKWELLVDMPYQEHSSYSLPFGTQYKFSIGISSAAKETLALHPQ</sequence>
<gene>
    <name evidence="1" type="ORF">OCTVUL_1B002912</name>
</gene>
<protein>
    <submittedName>
        <fullName evidence="1">Uncharacterized protein</fullName>
    </submittedName>
</protein>
<reference evidence="1" key="1">
    <citation type="submission" date="2023-08" db="EMBL/GenBank/DDBJ databases">
        <authorList>
            <person name="Alioto T."/>
            <person name="Alioto T."/>
            <person name="Gomez Garrido J."/>
        </authorList>
    </citation>
    <scope>NUCLEOTIDE SEQUENCE</scope>
</reference>
<dbReference type="Proteomes" id="UP001162480">
    <property type="component" value="Chromosome 2"/>
</dbReference>
<proteinExistence type="predicted"/>
<name>A0AA36ALF1_OCTVU</name>
<keyword evidence="2" id="KW-1185">Reference proteome</keyword>